<evidence type="ECO:0000256" key="2">
    <source>
        <dbReference type="ARBA" id="ARBA00023251"/>
    </source>
</evidence>
<keyword evidence="2" id="KW-0046">Antibiotic resistance</keyword>
<keyword evidence="5" id="KW-1185">Reference proteome</keyword>
<evidence type="ECO:0000259" key="3">
    <source>
        <dbReference type="PROSITE" id="PS51186"/>
    </source>
</evidence>
<dbReference type="GO" id="GO:0046677">
    <property type="term" value="P:response to antibiotic"/>
    <property type="evidence" value="ECO:0007669"/>
    <property type="project" value="UniProtKB-KW"/>
</dbReference>
<keyword evidence="4" id="KW-0808">Transferase</keyword>
<dbReference type="Proteomes" id="UP000468531">
    <property type="component" value="Unassembled WGS sequence"/>
</dbReference>
<dbReference type="InterPro" id="IPR000182">
    <property type="entry name" value="GNAT_dom"/>
</dbReference>
<dbReference type="PROSITE" id="PS51186">
    <property type="entry name" value="GNAT"/>
    <property type="match status" value="1"/>
</dbReference>
<comment type="caution">
    <text evidence="4">The sequence shown here is derived from an EMBL/GenBank/DDBJ whole genome shotgun (WGS) entry which is preliminary data.</text>
</comment>
<dbReference type="Gene3D" id="3.40.630.30">
    <property type="match status" value="1"/>
</dbReference>
<dbReference type="GO" id="GO:0016410">
    <property type="term" value="F:N-acyltransferase activity"/>
    <property type="evidence" value="ECO:0007669"/>
    <property type="project" value="TreeGrafter"/>
</dbReference>
<dbReference type="InterPro" id="IPR019432">
    <property type="entry name" value="Acyltransferase_MbtK/IucB-like"/>
</dbReference>
<feature type="domain" description="N-acetyltransferase" evidence="3">
    <location>
        <begin position="5"/>
        <end position="163"/>
    </location>
</feature>
<dbReference type="SMART" id="SM01006">
    <property type="entry name" value="AlcB"/>
    <property type="match status" value="1"/>
</dbReference>
<evidence type="ECO:0000313" key="5">
    <source>
        <dbReference type="Proteomes" id="UP000468531"/>
    </source>
</evidence>
<organism evidence="4 5">
    <name type="scientific">Bradyrhizobium uaiense</name>
    <dbReference type="NCBI Taxonomy" id="2594946"/>
    <lineage>
        <taxon>Bacteria</taxon>
        <taxon>Pseudomonadati</taxon>
        <taxon>Pseudomonadota</taxon>
        <taxon>Alphaproteobacteria</taxon>
        <taxon>Hyphomicrobiales</taxon>
        <taxon>Nitrobacteraceae</taxon>
        <taxon>Bradyrhizobium</taxon>
    </lineage>
</organism>
<evidence type="ECO:0000256" key="1">
    <source>
        <dbReference type="ARBA" id="ARBA00004924"/>
    </source>
</evidence>
<dbReference type="EMBL" id="VKHP01000102">
    <property type="protein sequence ID" value="NEU98710.1"/>
    <property type="molecule type" value="Genomic_DNA"/>
</dbReference>
<dbReference type="InterPro" id="IPR016181">
    <property type="entry name" value="Acyl_CoA_acyltransferase"/>
</dbReference>
<sequence>MAAPYHFRPMTTADLPQIKRWLALPHVREWWGDPAEQYALVSGDLDEPAMDQFIVATEGSDLGYIQCYDLTAWNSGFGKQPDGTRGIDLFIGEPDMVARGHGSALIDAFVEERLAQGATRIVTDPDPDPANARAVHAYAKASFREAGLVDTPDGPGLLMIRDK</sequence>
<protein>
    <submittedName>
        <fullName evidence="4">Acetyltransferase</fullName>
    </submittedName>
</protein>
<dbReference type="AlphaFoldDB" id="A0A6P1BM67"/>
<reference evidence="4 5" key="1">
    <citation type="journal article" date="2020" name="Arch. Microbiol.">
        <title>Bradyrhizobium uaiense sp. nov., a new highly efficient cowpea symbiont.</title>
        <authorList>
            <person name="Cabral Michel D."/>
            <person name="Azarias Guimaraes A."/>
            <person name="Martins da Costa E."/>
            <person name="Soares de Carvalho T."/>
            <person name="Balsanelli E."/>
            <person name="Willems A."/>
            <person name="Maltempi de Souza E."/>
            <person name="de Souza Moreira F.M."/>
        </authorList>
    </citation>
    <scope>NUCLEOTIDE SEQUENCE [LARGE SCALE GENOMIC DNA]</scope>
    <source>
        <strain evidence="4 5">UFLA 03-164</strain>
    </source>
</reference>
<comment type="pathway">
    <text evidence="1">Siderophore biosynthesis.</text>
</comment>
<dbReference type="SUPFAM" id="SSF55729">
    <property type="entry name" value="Acyl-CoA N-acyltransferases (Nat)"/>
    <property type="match status" value="1"/>
</dbReference>
<dbReference type="RefSeq" id="WP_163157284.1">
    <property type="nucleotide sequence ID" value="NZ_VKHP01000102.1"/>
</dbReference>
<accession>A0A6P1BM67</accession>
<name>A0A6P1BM67_9BRAD</name>
<gene>
    <name evidence="4" type="ORF">FNJ47_23495</name>
</gene>
<dbReference type="PANTHER" id="PTHR31438:SF1">
    <property type="entry name" value="LYSINE N-ACYLTRANSFERASE C17G9.06C-RELATED"/>
    <property type="match status" value="1"/>
</dbReference>
<dbReference type="Pfam" id="PF13523">
    <property type="entry name" value="Acetyltransf_8"/>
    <property type="match status" value="1"/>
</dbReference>
<dbReference type="GO" id="GO:0019290">
    <property type="term" value="P:siderophore biosynthetic process"/>
    <property type="evidence" value="ECO:0007669"/>
    <property type="project" value="InterPro"/>
</dbReference>
<dbReference type="PANTHER" id="PTHR31438">
    <property type="entry name" value="LYSINE N-ACYLTRANSFERASE C17G9.06C-RELATED"/>
    <property type="match status" value="1"/>
</dbReference>
<proteinExistence type="predicted"/>
<evidence type="ECO:0000313" key="4">
    <source>
        <dbReference type="EMBL" id="NEU98710.1"/>
    </source>
</evidence>